<dbReference type="GO" id="GO:0005524">
    <property type="term" value="F:ATP binding"/>
    <property type="evidence" value="ECO:0007669"/>
    <property type="project" value="UniProtKB-KW"/>
</dbReference>
<evidence type="ECO:0000259" key="11">
    <source>
        <dbReference type="Pfam" id="PF25019"/>
    </source>
</evidence>
<dbReference type="InterPro" id="IPR032675">
    <property type="entry name" value="LRR_dom_sf"/>
</dbReference>
<dbReference type="Gene3D" id="1.20.5.4130">
    <property type="match status" value="1"/>
</dbReference>
<protein>
    <submittedName>
        <fullName evidence="12">Uncharacterized protein</fullName>
    </submittedName>
</protein>
<dbReference type="InterPro" id="IPR041118">
    <property type="entry name" value="Rx_N"/>
</dbReference>
<dbReference type="SUPFAM" id="SSF52540">
    <property type="entry name" value="P-loop containing nucleoside triphosphate hydrolases"/>
    <property type="match status" value="1"/>
</dbReference>
<dbReference type="Gene3D" id="1.10.10.10">
    <property type="entry name" value="Winged helix-like DNA-binding domain superfamily/Winged helix DNA-binding domain"/>
    <property type="match status" value="1"/>
</dbReference>
<evidence type="ECO:0000259" key="10">
    <source>
        <dbReference type="Pfam" id="PF23598"/>
    </source>
</evidence>
<dbReference type="GO" id="GO:0043531">
    <property type="term" value="F:ADP binding"/>
    <property type="evidence" value="ECO:0007669"/>
    <property type="project" value="InterPro"/>
</dbReference>
<dbReference type="PANTHER" id="PTHR36766">
    <property type="entry name" value="PLANT BROAD-SPECTRUM MILDEW RESISTANCE PROTEIN RPW8"/>
    <property type="match status" value="1"/>
</dbReference>
<keyword evidence="3" id="KW-0547">Nucleotide-binding</keyword>
<dbReference type="GO" id="GO:0006952">
    <property type="term" value="P:defense response"/>
    <property type="evidence" value="ECO:0007669"/>
    <property type="project" value="UniProtKB-KW"/>
</dbReference>
<keyword evidence="2" id="KW-0677">Repeat</keyword>
<feature type="domain" description="Disease resistance protein winged helix" evidence="9">
    <location>
        <begin position="502"/>
        <end position="573"/>
    </location>
</feature>
<dbReference type="Gene3D" id="1.10.8.430">
    <property type="entry name" value="Helical domain of apoptotic protease-activating factors"/>
    <property type="match status" value="1"/>
</dbReference>
<feature type="compositionally biased region" description="Basic and acidic residues" evidence="6">
    <location>
        <begin position="303"/>
        <end position="333"/>
    </location>
</feature>
<dbReference type="FunFam" id="1.10.10.10:FF:000322">
    <property type="entry name" value="Probable disease resistance protein At1g63360"/>
    <property type="match status" value="1"/>
</dbReference>
<evidence type="ECO:0000256" key="5">
    <source>
        <dbReference type="ARBA" id="ARBA00022840"/>
    </source>
</evidence>
<name>A0AAV5IY21_9ROSI</name>
<gene>
    <name evidence="12" type="ORF">SLEP1_g18616</name>
</gene>
<keyword evidence="13" id="KW-1185">Reference proteome</keyword>
<feature type="domain" description="Disease resistance R13L4/SHOC-2-like LRR" evidence="10">
    <location>
        <begin position="1241"/>
        <end position="1452"/>
    </location>
</feature>
<comment type="caution">
    <text evidence="12">The sequence shown here is derived from an EMBL/GenBank/DDBJ whole genome shotgun (WGS) entry which is preliminary data.</text>
</comment>
<evidence type="ECO:0000259" key="8">
    <source>
        <dbReference type="Pfam" id="PF18052"/>
    </source>
</evidence>
<dbReference type="EMBL" id="BPVZ01000026">
    <property type="protein sequence ID" value="GKV06772.1"/>
    <property type="molecule type" value="Genomic_DNA"/>
</dbReference>
<dbReference type="PRINTS" id="PR00364">
    <property type="entry name" value="DISEASERSIST"/>
</dbReference>
<dbReference type="Gene3D" id="3.80.10.10">
    <property type="entry name" value="Ribonuclease Inhibitor"/>
    <property type="match status" value="6"/>
</dbReference>
<feature type="domain" description="Disease resistance N-terminal" evidence="8">
    <location>
        <begin position="14"/>
        <end position="93"/>
    </location>
</feature>
<evidence type="ECO:0000256" key="1">
    <source>
        <dbReference type="ARBA" id="ARBA00022614"/>
    </source>
</evidence>
<proteinExistence type="predicted"/>
<evidence type="ECO:0000256" key="2">
    <source>
        <dbReference type="ARBA" id="ARBA00022737"/>
    </source>
</evidence>
<feature type="domain" description="R13L1/DRL21-like LRR repeat region" evidence="11">
    <location>
        <begin position="754"/>
        <end position="874"/>
    </location>
</feature>
<dbReference type="Pfam" id="PF00931">
    <property type="entry name" value="NB-ARC"/>
    <property type="match status" value="1"/>
</dbReference>
<dbReference type="PANTHER" id="PTHR36766:SF70">
    <property type="entry name" value="DISEASE RESISTANCE PROTEIN RGA4"/>
    <property type="match status" value="1"/>
</dbReference>
<evidence type="ECO:0000313" key="13">
    <source>
        <dbReference type="Proteomes" id="UP001054252"/>
    </source>
</evidence>
<evidence type="ECO:0000256" key="3">
    <source>
        <dbReference type="ARBA" id="ARBA00022741"/>
    </source>
</evidence>
<feature type="region of interest" description="Disordered" evidence="6">
    <location>
        <begin position="298"/>
        <end position="333"/>
    </location>
</feature>
<dbReference type="Gene3D" id="3.40.50.300">
    <property type="entry name" value="P-loop containing nucleotide triphosphate hydrolases"/>
    <property type="match status" value="1"/>
</dbReference>
<reference evidence="12 13" key="1">
    <citation type="journal article" date="2021" name="Commun. Biol.">
        <title>The genome of Shorea leprosula (Dipterocarpaceae) highlights the ecological relevance of drought in aseasonal tropical rainforests.</title>
        <authorList>
            <person name="Ng K.K.S."/>
            <person name="Kobayashi M.J."/>
            <person name="Fawcett J.A."/>
            <person name="Hatakeyama M."/>
            <person name="Paape T."/>
            <person name="Ng C.H."/>
            <person name="Ang C.C."/>
            <person name="Tnah L.H."/>
            <person name="Lee C.T."/>
            <person name="Nishiyama T."/>
            <person name="Sese J."/>
            <person name="O'Brien M.J."/>
            <person name="Copetti D."/>
            <person name="Mohd Noor M.I."/>
            <person name="Ong R.C."/>
            <person name="Putra M."/>
            <person name="Sireger I.Z."/>
            <person name="Indrioko S."/>
            <person name="Kosugi Y."/>
            <person name="Izuno A."/>
            <person name="Isagi Y."/>
            <person name="Lee S.L."/>
            <person name="Shimizu K.K."/>
        </authorList>
    </citation>
    <scope>NUCLEOTIDE SEQUENCE [LARGE SCALE GENOMIC DNA]</scope>
    <source>
        <strain evidence="12">214</strain>
    </source>
</reference>
<dbReference type="Pfam" id="PF25019">
    <property type="entry name" value="LRR_R13L1-DRL21"/>
    <property type="match status" value="1"/>
</dbReference>
<organism evidence="12 13">
    <name type="scientific">Rubroshorea leprosula</name>
    <dbReference type="NCBI Taxonomy" id="152421"/>
    <lineage>
        <taxon>Eukaryota</taxon>
        <taxon>Viridiplantae</taxon>
        <taxon>Streptophyta</taxon>
        <taxon>Embryophyta</taxon>
        <taxon>Tracheophyta</taxon>
        <taxon>Spermatophyta</taxon>
        <taxon>Magnoliopsida</taxon>
        <taxon>eudicotyledons</taxon>
        <taxon>Gunneridae</taxon>
        <taxon>Pentapetalae</taxon>
        <taxon>rosids</taxon>
        <taxon>malvids</taxon>
        <taxon>Malvales</taxon>
        <taxon>Dipterocarpaceae</taxon>
        <taxon>Rubroshorea</taxon>
    </lineage>
</organism>
<evidence type="ECO:0000259" key="7">
    <source>
        <dbReference type="Pfam" id="PF00931"/>
    </source>
</evidence>
<dbReference type="InterPro" id="IPR042197">
    <property type="entry name" value="Apaf_helical"/>
</dbReference>
<accession>A0AAV5IY21</accession>
<dbReference type="InterPro" id="IPR002182">
    <property type="entry name" value="NB-ARC"/>
</dbReference>
<evidence type="ECO:0000256" key="4">
    <source>
        <dbReference type="ARBA" id="ARBA00022821"/>
    </source>
</evidence>
<dbReference type="Pfam" id="PF23598">
    <property type="entry name" value="LRR_14"/>
    <property type="match status" value="1"/>
</dbReference>
<feature type="domain" description="NB-ARC" evidence="7">
    <location>
        <begin position="203"/>
        <end position="415"/>
    </location>
</feature>
<keyword evidence="1" id="KW-0433">Leucine-rich repeat</keyword>
<dbReference type="Proteomes" id="UP001054252">
    <property type="component" value="Unassembled WGS sequence"/>
</dbReference>
<dbReference type="InterPro" id="IPR055414">
    <property type="entry name" value="LRR_R13L4/SHOC2-like"/>
</dbReference>
<dbReference type="SUPFAM" id="SSF52058">
    <property type="entry name" value="L domain-like"/>
    <property type="match status" value="3"/>
</dbReference>
<evidence type="ECO:0000259" key="9">
    <source>
        <dbReference type="Pfam" id="PF23559"/>
    </source>
</evidence>
<dbReference type="InterPro" id="IPR056789">
    <property type="entry name" value="LRR_R13L1-DRL21"/>
</dbReference>
<evidence type="ECO:0000313" key="12">
    <source>
        <dbReference type="EMBL" id="GKV06772.1"/>
    </source>
</evidence>
<dbReference type="InterPro" id="IPR058922">
    <property type="entry name" value="WHD_DRP"/>
</dbReference>
<sequence>MAAELILGPVADATVSRVIVAASEQINLVWGWKDDLKRFRLIMSMLGGVLQDADEKHITGHFHLRAWLEELQAIVDKADDMLEEVAYHNLRRRVVFQAVADKADDVLEDVAYHNLRRQVAFLKSNWKKVSYLFTPSSHHPLVFRVRMSNKVKNLNIHLADICDWATRMGLQYKISNSRVPMPIGNQYTNSFLAPTDPSKPFGREKDVDKIVGWLTDDSSNEEALSVISIWGMPGLGKSTLAKAVCENENIKKYFGKKIMWVSVSVNFDVERILGEMLESLTRTPCTLKNDIDTLVKETSGALEKMEKEEEEREKRESEGTEGEKRESEGKEGEKREKKRKSYLLILDDVWNEEWEQWDELSRRLLSIRENLGKRVVVTTRSAKVVSTMRTRKEHVLHLGQLEGDACWDIIKERAGNAFIDKGLEKIGKKIGEKCGGSPLAAAVLGGSLCNNRDRGDWSSVESKMGALSSLEDQPGRIMHALQLSFDQLPKLALKRCFAFCSIFPRAFVMKRDVLIQLWMAEGYLQPSMGNSVEDVGTKYFNDLLSYSLFLEEERDDLGNVKSCKMHDLIHDLVKSVSKFETMIFNGGSGSNVSGSRSEVSISDQVQRLNLIHGVPNNLGDVASKVCTLFSNHGFSWGRGATKFKRLRVLSFCDASDAKQLPTCFENSKSLRYLDISGTQMEELPKFITKLYNLQTFRFMNCKSLKMPPRGIGDLINLSHIYFSDEERMPANLGRLASLQTLPLFFVGATGGRKIEELGSLRELKGRLEIHKLELVTSKSEAEKAKLKDKAVEHLELCWSEGKGNQDEGKVLEGLQPPSNMRRLRIAFYGGGNLAPWMSSLNNLVDLVIISCKMLQEIPDINRLLSLQRLHVYDCDELTSLGADDGDGASTSLKQLSISRCGKLEEGVLVGRLSSLEELEIWDCKVINSIGDNLSSFTCLKRLCLKRCPKLQSIPSLKGLVSLKTVDVNDCDELQHLSSEPSSCTTLEVLDIRNCSNLVSVLEELKELRSLVELHIQMCPKLKSIPSLEGSISLKEVFVYNCNELECIPSGLSSCTALEELKIQKCSNLVSIPRELKQLKSLVKLAIWFCPKLKFIPSLEGLVSLKNVVVYGCNELEHRPSGLSSCTVSGLSSCTATALEELEIGECFNLFSIPEELKQLRSLVKLKILHCSKLKFIPSLEGFVSLKTVEVGQCDKLKYLPKGLSSCTALEKLAVQSCSNLVSIPKKLKQLRSLVQLHIWYCRKLRSFPKKILGSLASLRTLRLGFFSKELEKFPDLSSTSVSLEVLVLSGWGNVTLPHQIQHLTALRDLTIERFNGVKDALLGNLYCLEKLSFKNCPNLVSFQAELKELHSLTVVGCPNSVGFLKESLGCCTRLKRLEIGRFSEELEEFPSLSSIPASLEDLTLRGWGKLTHLPQIQHLTALEELNIFKFSGMESLPDWFNNLSSLRRLYITDCPNKLKERCTEGSGPDWPKISHIPYCDIYPIQSQD</sequence>
<dbReference type="Pfam" id="PF18052">
    <property type="entry name" value="Rx_N"/>
    <property type="match status" value="1"/>
</dbReference>
<dbReference type="InterPro" id="IPR036388">
    <property type="entry name" value="WH-like_DNA-bd_sf"/>
</dbReference>
<dbReference type="InterPro" id="IPR027417">
    <property type="entry name" value="P-loop_NTPase"/>
</dbReference>
<dbReference type="GO" id="GO:0051707">
    <property type="term" value="P:response to other organism"/>
    <property type="evidence" value="ECO:0007669"/>
    <property type="project" value="UniProtKB-ARBA"/>
</dbReference>
<keyword evidence="5" id="KW-0067">ATP-binding</keyword>
<keyword evidence="4" id="KW-0611">Plant defense</keyword>
<evidence type="ECO:0000256" key="6">
    <source>
        <dbReference type="SAM" id="MobiDB-lite"/>
    </source>
</evidence>
<dbReference type="Pfam" id="PF23559">
    <property type="entry name" value="WHD_DRP"/>
    <property type="match status" value="1"/>
</dbReference>